<keyword evidence="7" id="KW-1185">Reference proteome</keyword>
<evidence type="ECO:0000256" key="3">
    <source>
        <dbReference type="ARBA" id="ARBA00023125"/>
    </source>
</evidence>
<dbReference type="AlphaFoldDB" id="A0A238J535"/>
<dbReference type="InterPro" id="IPR036388">
    <property type="entry name" value="WH-like_DNA-bd_sf"/>
</dbReference>
<evidence type="ECO:0000259" key="5">
    <source>
        <dbReference type="PROSITE" id="PS50931"/>
    </source>
</evidence>
<dbReference type="GO" id="GO:0000976">
    <property type="term" value="F:transcription cis-regulatory region binding"/>
    <property type="evidence" value="ECO:0007669"/>
    <property type="project" value="TreeGrafter"/>
</dbReference>
<protein>
    <submittedName>
        <fullName evidence="6">HTH-type transcriptional regulator DmlR</fullName>
    </submittedName>
</protein>
<dbReference type="InterPro" id="IPR000847">
    <property type="entry name" value="LysR_HTH_N"/>
</dbReference>
<dbReference type="Gene3D" id="1.10.10.10">
    <property type="entry name" value="Winged helix-like DNA-binding domain superfamily/Winged helix DNA-binding domain"/>
    <property type="match status" value="1"/>
</dbReference>
<dbReference type="InterPro" id="IPR036390">
    <property type="entry name" value="WH_DNA-bd_sf"/>
</dbReference>
<dbReference type="Gene3D" id="3.40.190.290">
    <property type="match status" value="1"/>
</dbReference>
<proteinExistence type="inferred from homology"/>
<dbReference type="Proteomes" id="UP000201838">
    <property type="component" value="Unassembled WGS sequence"/>
</dbReference>
<evidence type="ECO:0000313" key="7">
    <source>
        <dbReference type="Proteomes" id="UP000201838"/>
    </source>
</evidence>
<dbReference type="Pfam" id="PF03466">
    <property type="entry name" value="LysR_substrate"/>
    <property type="match status" value="1"/>
</dbReference>
<evidence type="ECO:0000256" key="1">
    <source>
        <dbReference type="ARBA" id="ARBA00009437"/>
    </source>
</evidence>
<organism evidence="6 7">
    <name type="scientific">Boseongicola aestuarii</name>
    <dbReference type="NCBI Taxonomy" id="1470561"/>
    <lineage>
        <taxon>Bacteria</taxon>
        <taxon>Pseudomonadati</taxon>
        <taxon>Pseudomonadota</taxon>
        <taxon>Alphaproteobacteria</taxon>
        <taxon>Rhodobacterales</taxon>
        <taxon>Paracoccaceae</taxon>
        <taxon>Boseongicola</taxon>
    </lineage>
</organism>
<dbReference type="Pfam" id="PF00126">
    <property type="entry name" value="HTH_1"/>
    <property type="match status" value="1"/>
</dbReference>
<dbReference type="PROSITE" id="PS50931">
    <property type="entry name" value="HTH_LYSR"/>
    <property type="match status" value="1"/>
</dbReference>
<dbReference type="RefSeq" id="WP_093975645.1">
    <property type="nucleotide sequence ID" value="NZ_FXXQ01000017.1"/>
</dbReference>
<evidence type="ECO:0000256" key="2">
    <source>
        <dbReference type="ARBA" id="ARBA00023015"/>
    </source>
</evidence>
<feature type="domain" description="HTH lysR-type" evidence="5">
    <location>
        <begin position="24"/>
        <end position="81"/>
    </location>
</feature>
<dbReference type="PANTHER" id="PTHR30126">
    <property type="entry name" value="HTH-TYPE TRANSCRIPTIONAL REGULATOR"/>
    <property type="match status" value="1"/>
</dbReference>
<keyword evidence="4" id="KW-0804">Transcription</keyword>
<dbReference type="SUPFAM" id="SSF46785">
    <property type="entry name" value="Winged helix' DNA-binding domain"/>
    <property type="match status" value="1"/>
</dbReference>
<keyword evidence="3" id="KW-0238">DNA-binding</keyword>
<name>A0A238J535_9RHOB</name>
<reference evidence="6 7" key="1">
    <citation type="submission" date="2017-05" db="EMBL/GenBank/DDBJ databases">
        <authorList>
            <person name="Song R."/>
            <person name="Chenine A.L."/>
            <person name="Ruprecht R.M."/>
        </authorList>
    </citation>
    <scope>NUCLEOTIDE SEQUENCE [LARGE SCALE GENOMIC DNA]</scope>
    <source>
        <strain evidence="6 7">CECT 8489</strain>
    </source>
</reference>
<dbReference type="GO" id="GO:0003700">
    <property type="term" value="F:DNA-binding transcription factor activity"/>
    <property type="evidence" value="ECO:0007669"/>
    <property type="project" value="InterPro"/>
</dbReference>
<dbReference type="PANTHER" id="PTHR30126:SF84">
    <property type="entry name" value="HTH-TYPE TRANSCRIPTIONAL REGULATOR PTXR"/>
    <property type="match status" value="1"/>
</dbReference>
<comment type="similarity">
    <text evidence="1">Belongs to the LysR transcriptional regulatory family.</text>
</comment>
<keyword evidence="2" id="KW-0805">Transcription regulation</keyword>
<sequence length="318" mass="34982">MDWRIFLVSAPALCCSTKMKSVFQNLSDVRVFLAVLRAGSTLAASKTLGMAQPTVARRIEALEHTLELVLFERTTQGFSPTQDALALVPSAEVVEEAAKALDMKAARLASVHSCAIRITAVTDAFNPRLSAILEGFVESYGSAKFELIPSDEAIDVSAGDVDIAIRWTNKEIDDPSLICRNLATITHSLFASKSYAGKSDVPHSESEMDGHKYLVFGGNQRLNRINEWLLQRISPDQIAMTCQDFRAMETAVQMGAGIGILPTRFMKSDDTLVHCIELPANLGTTVWLLVNPSAYRRPEVKAFTAYFAPRYSAHLRKN</sequence>
<dbReference type="InterPro" id="IPR005119">
    <property type="entry name" value="LysR_subst-bd"/>
</dbReference>
<dbReference type="SUPFAM" id="SSF53850">
    <property type="entry name" value="Periplasmic binding protein-like II"/>
    <property type="match status" value="1"/>
</dbReference>
<evidence type="ECO:0000256" key="4">
    <source>
        <dbReference type="ARBA" id="ARBA00023163"/>
    </source>
</evidence>
<gene>
    <name evidence="6" type="primary">dmlR_6</name>
    <name evidence="6" type="ORF">BOA8489_03594</name>
</gene>
<dbReference type="OrthoDB" id="9796526at2"/>
<accession>A0A238J535</accession>
<evidence type="ECO:0000313" key="6">
    <source>
        <dbReference type="EMBL" id="SMX25451.1"/>
    </source>
</evidence>
<dbReference type="EMBL" id="FXXQ01000017">
    <property type="protein sequence ID" value="SMX25451.1"/>
    <property type="molecule type" value="Genomic_DNA"/>
</dbReference>